<name>A0A179DHF3_9SPHI</name>
<dbReference type="EMBL" id="LWHJ01000022">
    <property type="protein sequence ID" value="OAQ40451.1"/>
    <property type="molecule type" value="Genomic_DNA"/>
</dbReference>
<comment type="caution">
    <text evidence="1">The sequence shown here is derived from an EMBL/GenBank/DDBJ whole genome shotgun (WGS) entry which is preliminary data.</text>
</comment>
<evidence type="ECO:0000313" key="1">
    <source>
        <dbReference type="EMBL" id="OAQ40451.1"/>
    </source>
</evidence>
<organism evidence="1 2">
    <name type="scientific">Pedobacter psychrophilus</name>
    <dbReference type="NCBI Taxonomy" id="1826909"/>
    <lineage>
        <taxon>Bacteria</taxon>
        <taxon>Pseudomonadati</taxon>
        <taxon>Bacteroidota</taxon>
        <taxon>Sphingobacteriia</taxon>
        <taxon>Sphingobacteriales</taxon>
        <taxon>Sphingobacteriaceae</taxon>
        <taxon>Pedobacter</taxon>
    </lineage>
</organism>
<proteinExistence type="predicted"/>
<dbReference type="Proteomes" id="UP000078459">
    <property type="component" value="Unassembled WGS sequence"/>
</dbReference>
<dbReference type="OrthoDB" id="1445513at2"/>
<sequence length="156" mass="17742">MKNIISLLTITIFLFSCNSDSKTGNKHDSIVIKDTSQQHIDKEEIVDNSENDKKSVIDELQGKWVRVDYPFSIYEFKNSQVKLTEEGLVGPLKFKDFNIQNSCVSSESGSSRFSKSDMYLYISPEKSCYHLSISNDTLTLGGTDAEYSLKFKKKDK</sequence>
<reference evidence="1 2" key="1">
    <citation type="submission" date="2016-04" db="EMBL/GenBank/DDBJ databases">
        <authorList>
            <person name="Evans L.H."/>
            <person name="Alamgir A."/>
            <person name="Owens N."/>
            <person name="Weber N.D."/>
            <person name="Virtaneva K."/>
            <person name="Barbian K."/>
            <person name="Babar A."/>
            <person name="Rosenke K."/>
        </authorList>
    </citation>
    <scope>NUCLEOTIDE SEQUENCE [LARGE SCALE GENOMIC DNA]</scope>
    <source>
        <strain evidence="1 2">CCM 8644</strain>
    </source>
</reference>
<dbReference type="AlphaFoldDB" id="A0A179DHF3"/>
<keyword evidence="2" id="KW-1185">Reference proteome</keyword>
<gene>
    <name evidence="1" type="ORF">A5893_05745</name>
</gene>
<protein>
    <submittedName>
        <fullName evidence="1">Uncharacterized protein</fullName>
    </submittedName>
</protein>
<reference evidence="1 2" key="2">
    <citation type="submission" date="2016-06" db="EMBL/GenBank/DDBJ databases">
        <title>Pedobacter psychrophilus sp. nov., isolated from Antarctic fragmentary rock.</title>
        <authorList>
            <person name="Svec P."/>
        </authorList>
    </citation>
    <scope>NUCLEOTIDE SEQUENCE [LARGE SCALE GENOMIC DNA]</scope>
    <source>
        <strain evidence="1 2">CCM 8644</strain>
    </source>
</reference>
<accession>A0A179DHF3</accession>
<dbReference type="PROSITE" id="PS51257">
    <property type="entry name" value="PROKAR_LIPOPROTEIN"/>
    <property type="match status" value="1"/>
</dbReference>
<dbReference type="STRING" id="1826909.A5893_05745"/>
<evidence type="ECO:0000313" key="2">
    <source>
        <dbReference type="Proteomes" id="UP000078459"/>
    </source>
</evidence>
<dbReference type="RefSeq" id="WP_068821689.1">
    <property type="nucleotide sequence ID" value="NZ_LWHJ01000022.1"/>
</dbReference>